<evidence type="ECO:0000256" key="4">
    <source>
        <dbReference type="ARBA" id="ARBA00022837"/>
    </source>
</evidence>
<dbReference type="InterPro" id="IPR017850">
    <property type="entry name" value="Alkaline_phosphatase_core_sf"/>
</dbReference>
<evidence type="ECO:0000313" key="8">
    <source>
        <dbReference type="EMBL" id="CAB4778981.1"/>
    </source>
</evidence>
<reference evidence="8" key="1">
    <citation type="submission" date="2020-05" db="EMBL/GenBank/DDBJ databases">
        <authorList>
            <person name="Chiriac C."/>
            <person name="Salcher M."/>
            <person name="Ghai R."/>
            <person name="Kavagutti S V."/>
        </authorList>
    </citation>
    <scope>NUCLEOTIDE SEQUENCE</scope>
</reference>
<dbReference type="Gene3D" id="3.40.720.10">
    <property type="entry name" value="Alkaline Phosphatase, subunit A"/>
    <property type="match status" value="1"/>
</dbReference>
<dbReference type="SUPFAM" id="SSF53649">
    <property type="entry name" value="Alkaline phosphatase-like"/>
    <property type="match status" value="1"/>
</dbReference>
<evidence type="ECO:0000256" key="2">
    <source>
        <dbReference type="ARBA" id="ARBA00022723"/>
    </source>
</evidence>
<name>A0A6J6W263_9ZZZZ</name>
<keyword evidence="3" id="KW-0378">Hydrolase</keyword>
<dbReference type="PANTHER" id="PTHR42693:SF43">
    <property type="entry name" value="BLL2667 PROTEIN"/>
    <property type="match status" value="1"/>
</dbReference>
<evidence type="ECO:0000313" key="9">
    <source>
        <dbReference type="EMBL" id="CAB4814615.1"/>
    </source>
</evidence>
<dbReference type="Pfam" id="PF00884">
    <property type="entry name" value="Sulfatase"/>
    <property type="match status" value="1"/>
</dbReference>
<sequence length="776" mass="85387">MNTSLPRATAPFAGKTGRLVPESEGAPVPQVKAPTDAPNILVVILDDVGFGSFGTFGGPVPTPGLDLVAQKGLRYNRFHTTALCSPTRAALLTGRNHHAVHMGGIPEMANGFPGYDTIIPPEAATVAQVLRMNGYATGCFGKWHLTPMWELGPGGPFDRWPTGMGFDRFYGILGAESSQYEPPVYDQTTPVSPHLGRENYHLTEDLVDQTINWIDRVSVSSPGKPFFCYLPTPAVHAPHHAPREWIDKFAGQFDAGWDALRAEIFQRQIELGVIPADTELTPRPEEIMSWDEYPDRYKPVASRLMEAFAGFLAHTDHHIHRLLTSLEERGMMENTLVFYITGDNGASGEGTLHGAWSAPSFQNGRPEDPEWLLEHMGDFGSADCENHYNYPWAWALDSPFQWMKQVASHFGGTRNAMAVSWPKGITDAGGLRTQFHHVVDIAPTIYEACGITQPTSVNGIEQMEVHGTSMAYTFDVADVDDRHETQYFEMMGNRGVYHRGWMASCFHGRPPWIRWQGMPFDGEQERWELYDLRTDFSQAVDVAAQHPVKLAELMEVFDREARRNSVYPMRDPGSGSQIAAPVPSSLGDLTKMTYTSAHMRMPEFNVVNVKNTSWRMTAVVEVSAGAHGVIACQGGNMAGWSLYLSEVGVPTFHYNWFGHQHTSVAAPAALTPGRHEIDMLFAYDGGFAAGGDVALSVDGVLVTEGHVPNTVPVIFSMSGETFDVGIDTGAPVGPYPHQFEFIGKIVGVTIERLGERPEAVLQAMRDGQVRASIASQ</sequence>
<dbReference type="InterPro" id="IPR024607">
    <property type="entry name" value="Sulfatase_CS"/>
</dbReference>
<accession>A0A6J6W263</accession>
<comment type="similarity">
    <text evidence="1">Belongs to the sulfatase family.</text>
</comment>
<protein>
    <submittedName>
        <fullName evidence="8">Unannotated protein</fullName>
    </submittedName>
</protein>
<feature type="region of interest" description="Disordered" evidence="5">
    <location>
        <begin position="1"/>
        <end position="32"/>
    </location>
</feature>
<dbReference type="Gene3D" id="3.30.1120.10">
    <property type="match status" value="1"/>
</dbReference>
<evidence type="ECO:0000313" key="7">
    <source>
        <dbReference type="EMBL" id="CAB4730197.1"/>
    </source>
</evidence>
<dbReference type="EMBL" id="CAFBMF010000121">
    <property type="protein sequence ID" value="CAB4910052.1"/>
    <property type="molecule type" value="Genomic_DNA"/>
</dbReference>
<dbReference type="EMBL" id="CAEZZP010000092">
    <property type="protein sequence ID" value="CAB4778981.1"/>
    <property type="molecule type" value="Genomic_DNA"/>
</dbReference>
<dbReference type="CDD" id="cd16025">
    <property type="entry name" value="PAS_like"/>
    <property type="match status" value="1"/>
</dbReference>
<dbReference type="PROSITE" id="PS00523">
    <property type="entry name" value="SULFATASE_1"/>
    <property type="match status" value="1"/>
</dbReference>
<organism evidence="8">
    <name type="scientific">freshwater metagenome</name>
    <dbReference type="NCBI Taxonomy" id="449393"/>
    <lineage>
        <taxon>unclassified sequences</taxon>
        <taxon>metagenomes</taxon>
        <taxon>ecological metagenomes</taxon>
    </lineage>
</organism>
<proteinExistence type="inferred from homology"/>
<dbReference type="GO" id="GO:0016787">
    <property type="term" value="F:hydrolase activity"/>
    <property type="evidence" value="ECO:0007669"/>
    <property type="project" value="UniProtKB-KW"/>
</dbReference>
<keyword evidence="2" id="KW-0479">Metal-binding</keyword>
<evidence type="ECO:0000256" key="5">
    <source>
        <dbReference type="SAM" id="MobiDB-lite"/>
    </source>
</evidence>
<dbReference type="EMBL" id="CAFAAL010000159">
    <property type="protein sequence ID" value="CAB4814615.1"/>
    <property type="molecule type" value="Genomic_DNA"/>
</dbReference>
<dbReference type="EMBL" id="CAEZYH010000100">
    <property type="protein sequence ID" value="CAB4730197.1"/>
    <property type="molecule type" value="Genomic_DNA"/>
</dbReference>
<evidence type="ECO:0000259" key="6">
    <source>
        <dbReference type="Pfam" id="PF00884"/>
    </source>
</evidence>
<feature type="domain" description="Sulfatase N-terminal" evidence="6">
    <location>
        <begin position="38"/>
        <end position="451"/>
    </location>
</feature>
<dbReference type="InterPro" id="IPR050738">
    <property type="entry name" value="Sulfatase"/>
</dbReference>
<dbReference type="InterPro" id="IPR000917">
    <property type="entry name" value="Sulfatase_N"/>
</dbReference>
<keyword evidence="4" id="KW-0106">Calcium</keyword>
<dbReference type="GO" id="GO:0046872">
    <property type="term" value="F:metal ion binding"/>
    <property type="evidence" value="ECO:0007669"/>
    <property type="project" value="UniProtKB-KW"/>
</dbReference>
<evidence type="ECO:0000256" key="3">
    <source>
        <dbReference type="ARBA" id="ARBA00022801"/>
    </source>
</evidence>
<dbReference type="AlphaFoldDB" id="A0A6J6W263"/>
<evidence type="ECO:0000256" key="1">
    <source>
        <dbReference type="ARBA" id="ARBA00008779"/>
    </source>
</evidence>
<evidence type="ECO:0000313" key="10">
    <source>
        <dbReference type="EMBL" id="CAB4910052.1"/>
    </source>
</evidence>
<gene>
    <name evidence="7" type="ORF">UFOPK2658_01636</name>
    <name evidence="8" type="ORF">UFOPK2880_01310</name>
    <name evidence="9" type="ORF">UFOPK3004_01459</name>
    <name evidence="10" type="ORF">UFOPK3494_01461</name>
</gene>
<dbReference type="PANTHER" id="PTHR42693">
    <property type="entry name" value="ARYLSULFATASE FAMILY MEMBER"/>
    <property type="match status" value="1"/>
</dbReference>